<reference evidence="9" key="1">
    <citation type="submission" date="2020-11" db="EMBL/GenBank/DDBJ databases">
        <authorList>
            <person name="Tran Van P."/>
        </authorList>
    </citation>
    <scope>NUCLEOTIDE SEQUENCE</scope>
</reference>
<evidence type="ECO:0000256" key="1">
    <source>
        <dbReference type="ARBA" id="ARBA00004123"/>
    </source>
</evidence>
<dbReference type="PANTHER" id="PTHR12198">
    <property type="entry name" value="HOMEOBOX PROTEIN PROSPERO/PROX-1/CEH-26"/>
    <property type="match status" value="1"/>
</dbReference>
<comment type="subcellular location">
    <subcellularLocation>
        <location evidence="1">Nucleus</location>
    </subcellularLocation>
</comment>
<feature type="region of interest" description="Disordered" evidence="7">
    <location>
        <begin position="267"/>
        <end position="300"/>
    </location>
</feature>
<protein>
    <recommendedName>
        <fullName evidence="8">Prospero domain-containing protein</fullName>
    </recommendedName>
</protein>
<dbReference type="Gene3D" id="1.10.10.500">
    <property type="entry name" value="Homeo-prospero domain"/>
    <property type="match status" value="2"/>
</dbReference>
<name>A0A7R9C9H4_TIMCR</name>
<evidence type="ECO:0000313" key="9">
    <source>
        <dbReference type="EMBL" id="CAD7392218.1"/>
    </source>
</evidence>
<evidence type="ECO:0000256" key="4">
    <source>
        <dbReference type="ARBA" id="ARBA00023155"/>
    </source>
</evidence>
<evidence type="ECO:0000256" key="3">
    <source>
        <dbReference type="ARBA" id="ARBA00023125"/>
    </source>
</evidence>
<organism evidence="9">
    <name type="scientific">Timema cristinae</name>
    <name type="common">Walking stick</name>
    <dbReference type="NCBI Taxonomy" id="61476"/>
    <lineage>
        <taxon>Eukaryota</taxon>
        <taxon>Metazoa</taxon>
        <taxon>Ecdysozoa</taxon>
        <taxon>Arthropoda</taxon>
        <taxon>Hexapoda</taxon>
        <taxon>Insecta</taxon>
        <taxon>Pterygota</taxon>
        <taxon>Neoptera</taxon>
        <taxon>Polyneoptera</taxon>
        <taxon>Phasmatodea</taxon>
        <taxon>Timematodea</taxon>
        <taxon>Timematoidea</taxon>
        <taxon>Timematidae</taxon>
        <taxon>Timema</taxon>
    </lineage>
</organism>
<dbReference type="GO" id="GO:0048468">
    <property type="term" value="P:cell development"/>
    <property type="evidence" value="ECO:0007669"/>
    <property type="project" value="UniProtKB-ARBA"/>
</dbReference>
<feature type="compositionally biased region" description="Pro residues" evidence="7">
    <location>
        <begin position="162"/>
        <end position="172"/>
    </location>
</feature>
<dbReference type="GO" id="GO:0007399">
    <property type="term" value="P:nervous system development"/>
    <property type="evidence" value="ECO:0007669"/>
    <property type="project" value="UniProtKB-ARBA"/>
</dbReference>
<dbReference type="PANTHER" id="PTHR12198:SF0">
    <property type="entry name" value="HOMEOBOX PROTEIN PROSPERO"/>
    <property type="match status" value="1"/>
</dbReference>
<gene>
    <name evidence="9" type="ORF">TCEB3V08_LOCUS252</name>
</gene>
<dbReference type="Pfam" id="PF05044">
    <property type="entry name" value="HPD"/>
    <property type="match status" value="2"/>
</dbReference>
<keyword evidence="6" id="KW-0539">Nucleus</keyword>
<dbReference type="PROSITE" id="PS51818">
    <property type="entry name" value="HOMEO_PROSPERO"/>
    <property type="match status" value="1"/>
</dbReference>
<dbReference type="EMBL" id="OC316509">
    <property type="protein sequence ID" value="CAD7392218.1"/>
    <property type="molecule type" value="Genomic_DNA"/>
</dbReference>
<dbReference type="AlphaFoldDB" id="A0A7R9C9H4"/>
<feature type="region of interest" description="Disordered" evidence="7">
    <location>
        <begin position="151"/>
        <end position="172"/>
    </location>
</feature>
<evidence type="ECO:0000256" key="5">
    <source>
        <dbReference type="ARBA" id="ARBA00023163"/>
    </source>
</evidence>
<evidence type="ECO:0000259" key="8">
    <source>
        <dbReference type="PROSITE" id="PS51818"/>
    </source>
</evidence>
<evidence type="ECO:0000256" key="7">
    <source>
        <dbReference type="SAM" id="MobiDB-lite"/>
    </source>
</evidence>
<dbReference type="InterPro" id="IPR023082">
    <property type="entry name" value="Homeo_prospero_dom"/>
</dbReference>
<feature type="region of interest" description="Disordered" evidence="7">
    <location>
        <begin position="207"/>
        <end position="242"/>
    </location>
</feature>
<feature type="domain" description="Prospero" evidence="8">
    <location>
        <begin position="299"/>
        <end position="575"/>
    </location>
</feature>
<evidence type="ECO:0000256" key="6">
    <source>
        <dbReference type="ARBA" id="ARBA00023242"/>
    </source>
</evidence>
<keyword evidence="4" id="KW-0371">Homeobox</keyword>
<keyword evidence="2" id="KW-0805">Transcription regulation</keyword>
<dbReference type="GO" id="GO:0005634">
    <property type="term" value="C:nucleus"/>
    <property type="evidence" value="ECO:0007669"/>
    <property type="project" value="UniProtKB-SubCell"/>
</dbReference>
<sequence length="575" mass="62644">MSHGGGGGGGNPENNLNTMNLPHVRPSPNAAMFQTPKAPGGGGTGAVNNSAAAAALYSSMGGMGGGAPPHMNPFCLPENSREGMPEQNEALSLVVTPKKKRHKVTDTRITPRTVSRILAQDGMVPPPGPMEGSNGGVNPVSVKQFGGLMASTSGGAVGVEDSPPPPRPYHPPPPPILPVSLPTSVAIPNPSLHESQVFSPYSPFYHHQQAPPPQHQHMASSSPPGLGAMGGDPRGDSPPLPHPPTLLHPALIAAAQHGGSPDYGHMRGGVGGGGTDSVDRNSDCNSVDGPYDGNQPTHSSTLTPMHLRKAKLMFFWVRYPSSAVLKMYFPDIKFNKNNTAQLVKWFSNFRLRSVLDLHMIVPLTGAQSQIRSCWVLSFTLVPGNKSNPIMVQYLYEHFYGIGKVELEEVDLHFRGGRVENHLGKTTPSSPDRDSNLDLPVLSSRAQHDLEPKSVDFKMLSLSMEFYYIQMEKYARQAVSEGVKNADDLHVSADSEIYRVLNLHYNRNNHIEVWGPQVPSNFRYVVEQTLREFFKAIQGGKDTEQSWKKSIYKIISRLDDPVPEYFKSPNFLEQLE</sequence>
<accession>A0A7R9C9H4</accession>
<dbReference type="GO" id="GO:0000981">
    <property type="term" value="F:DNA-binding transcription factor activity, RNA polymerase II-specific"/>
    <property type="evidence" value="ECO:0007669"/>
    <property type="project" value="TreeGrafter"/>
</dbReference>
<dbReference type="SUPFAM" id="SSF46689">
    <property type="entry name" value="Homeodomain-like"/>
    <property type="match status" value="2"/>
</dbReference>
<keyword evidence="5" id="KW-0804">Transcription</keyword>
<keyword evidence="3" id="KW-0238">DNA-binding</keyword>
<proteinExistence type="predicted"/>
<feature type="region of interest" description="Disordered" evidence="7">
    <location>
        <begin position="1"/>
        <end position="28"/>
    </location>
</feature>
<dbReference type="InterPro" id="IPR039350">
    <property type="entry name" value="Prospero_homeodomain"/>
</dbReference>
<feature type="compositionally biased region" description="Gly residues" evidence="7">
    <location>
        <begin position="1"/>
        <end position="11"/>
    </location>
</feature>
<dbReference type="InterPro" id="IPR009057">
    <property type="entry name" value="Homeodomain-like_sf"/>
</dbReference>
<dbReference type="InterPro" id="IPR037131">
    <property type="entry name" value="Homeo_prospero_dom_sf"/>
</dbReference>
<evidence type="ECO:0000256" key="2">
    <source>
        <dbReference type="ARBA" id="ARBA00023015"/>
    </source>
</evidence>
<dbReference type="GO" id="GO:0000978">
    <property type="term" value="F:RNA polymerase II cis-regulatory region sequence-specific DNA binding"/>
    <property type="evidence" value="ECO:0007669"/>
    <property type="project" value="TreeGrafter"/>
</dbReference>